<reference evidence="2 3" key="1">
    <citation type="submission" date="2013-11" db="EMBL/GenBank/DDBJ databases">
        <title>Genome sequencing of Stegodyphus mimosarum.</title>
        <authorList>
            <person name="Bechsgaard J."/>
        </authorList>
    </citation>
    <scope>NUCLEOTIDE SEQUENCE [LARGE SCALE GENOMIC DNA]</scope>
</reference>
<evidence type="ECO:0000256" key="1">
    <source>
        <dbReference type="SAM" id="SignalP"/>
    </source>
</evidence>
<dbReference type="AlphaFoldDB" id="A0A087T6D6"/>
<dbReference type="EMBL" id="KK113644">
    <property type="protein sequence ID" value="KFM60675.1"/>
    <property type="molecule type" value="Genomic_DNA"/>
</dbReference>
<sequence length="159" mass="17654">MGYSVAIWLAVAVVSSMNVITNVSGKDPEVVTASNHGVVMCVTPSPDKEQVKWKNSSTEHKLFLTTDNVVCYFTRKCFQKNSTEEDVIIQANHVIQLELQEGDWLVLHVNLSMNESSEEAENMEVVLDPVPEREAVSCNLAVLPIEAMAHWKVGVIDNI</sequence>
<feature type="signal peptide" evidence="1">
    <location>
        <begin position="1"/>
        <end position="25"/>
    </location>
</feature>
<evidence type="ECO:0000313" key="2">
    <source>
        <dbReference type="EMBL" id="KFM60675.1"/>
    </source>
</evidence>
<dbReference type="Proteomes" id="UP000054359">
    <property type="component" value="Unassembled WGS sequence"/>
</dbReference>
<protein>
    <submittedName>
        <fullName evidence="2">Uncharacterized protein</fullName>
    </submittedName>
</protein>
<gene>
    <name evidence="2" type="ORF">X975_07714</name>
</gene>
<keyword evidence="3" id="KW-1185">Reference proteome</keyword>
<proteinExistence type="predicted"/>
<feature type="chain" id="PRO_5001829347" evidence="1">
    <location>
        <begin position="26"/>
        <end position="159"/>
    </location>
</feature>
<feature type="non-terminal residue" evidence="2">
    <location>
        <position position="159"/>
    </location>
</feature>
<dbReference type="OrthoDB" id="6437156at2759"/>
<name>A0A087T6D6_STEMI</name>
<keyword evidence="1" id="KW-0732">Signal</keyword>
<accession>A0A087T6D6</accession>
<organism evidence="2 3">
    <name type="scientific">Stegodyphus mimosarum</name>
    <name type="common">African social velvet spider</name>
    <dbReference type="NCBI Taxonomy" id="407821"/>
    <lineage>
        <taxon>Eukaryota</taxon>
        <taxon>Metazoa</taxon>
        <taxon>Ecdysozoa</taxon>
        <taxon>Arthropoda</taxon>
        <taxon>Chelicerata</taxon>
        <taxon>Arachnida</taxon>
        <taxon>Araneae</taxon>
        <taxon>Araneomorphae</taxon>
        <taxon>Entelegynae</taxon>
        <taxon>Eresoidea</taxon>
        <taxon>Eresidae</taxon>
        <taxon>Stegodyphus</taxon>
    </lineage>
</organism>
<evidence type="ECO:0000313" key="3">
    <source>
        <dbReference type="Proteomes" id="UP000054359"/>
    </source>
</evidence>